<gene>
    <name evidence="2" type="ORF">D9619_000388</name>
</gene>
<keyword evidence="3" id="KW-1185">Reference proteome</keyword>
<organism evidence="2 3">
    <name type="scientific">Psilocybe cf. subviscida</name>
    <dbReference type="NCBI Taxonomy" id="2480587"/>
    <lineage>
        <taxon>Eukaryota</taxon>
        <taxon>Fungi</taxon>
        <taxon>Dikarya</taxon>
        <taxon>Basidiomycota</taxon>
        <taxon>Agaricomycotina</taxon>
        <taxon>Agaricomycetes</taxon>
        <taxon>Agaricomycetidae</taxon>
        <taxon>Agaricales</taxon>
        <taxon>Agaricineae</taxon>
        <taxon>Strophariaceae</taxon>
        <taxon>Psilocybe</taxon>
    </lineage>
</organism>
<dbReference type="AlphaFoldDB" id="A0A8H5F3G7"/>
<evidence type="ECO:0000313" key="2">
    <source>
        <dbReference type="EMBL" id="KAF5322152.1"/>
    </source>
</evidence>
<evidence type="ECO:0000259" key="1">
    <source>
        <dbReference type="Pfam" id="PF01926"/>
    </source>
</evidence>
<evidence type="ECO:0000313" key="3">
    <source>
        <dbReference type="Proteomes" id="UP000567179"/>
    </source>
</evidence>
<dbReference type="Pfam" id="PF01926">
    <property type="entry name" value="MMR_HSR1"/>
    <property type="match status" value="1"/>
</dbReference>
<name>A0A8H5F3G7_9AGAR</name>
<proteinExistence type="predicted"/>
<dbReference type="GO" id="GO:0005525">
    <property type="term" value="F:GTP binding"/>
    <property type="evidence" value="ECO:0007669"/>
    <property type="project" value="InterPro"/>
</dbReference>
<dbReference type="Gene3D" id="3.40.50.300">
    <property type="entry name" value="P-loop containing nucleotide triphosphate hydrolases"/>
    <property type="match status" value="1"/>
</dbReference>
<accession>A0A8H5F3G7</accession>
<dbReference type="OrthoDB" id="2130433at2759"/>
<dbReference type="InterPro" id="IPR025662">
    <property type="entry name" value="Sigma_54_int_dom_ATP-bd_1"/>
</dbReference>
<reference evidence="2 3" key="1">
    <citation type="journal article" date="2020" name="ISME J.">
        <title>Uncovering the hidden diversity of litter-decomposition mechanisms in mushroom-forming fungi.</title>
        <authorList>
            <person name="Floudas D."/>
            <person name="Bentzer J."/>
            <person name="Ahren D."/>
            <person name="Johansson T."/>
            <person name="Persson P."/>
            <person name="Tunlid A."/>
        </authorList>
    </citation>
    <scope>NUCLEOTIDE SEQUENCE [LARGE SCALE GENOMIC DNA]</scope>
    <source>
        <strain evidence="2 3">CBS 101986</strain>
    </source>
</reference>
<sequence length="230" mass="24847">MSPSEVEYPGLVEAGNNEVSTLEHLSRPIILVLGETGAGKSTFICAAGPTGRAPNVGHTLQPGTTSVMGYEVERTPSLGRRVILVDTPGFNDPDRSDSQILKDIIIWLERVLRLNKNARLDGIIFLQDIHNRQISRVNADSVQMPPAVVLANVACHDTGPPNSHTSIDFGSTNQHLLAWSLIDKAVKPESSASLSSAIKQLKGIQKLGSRRTGLMRQILESFKGVLGIEI</sequence>
<dbReference type="SUPFAM" id="SSF52540">
    <property type="entry name" value="P-loop containing nucleoside triphosphate hydrolases"/>
    <property type="match status" value="1"/>
</dbReference>
<comment type="caution">
    <text evidence="2">The sequence shown here is derived from an EMBL/GenBank/DDBJ whole genome shotgun (WGS) entry which is preliminary data.</text>
</comment>
<dbReference type="PROSITE" id="PS00675">
    <property type="entry name" value="SIGMA54_INTERACT_1"/>
    <property type="match status" value="1"/>
</dbReference>
<dbReference type="InterPro" id="IPR006073">
    <property type="entry name" value="GTP-bd"/>
</dbReference>
<feature type="domain" description="G" evidence="1">
    <location>
        <begin position="30"/>
        <end position="143"/>
    </location>
</feature>
<dbReference type="EMBL" id="JAACJJ010000028">
    <property type="protein sequence ID" value="KAF5322152.1"/>
    <property type="molecule type" value="Genomic_DNA"/>
</dbReference>
<dbReference type="InterPro" id="IPR027417">
    <property type="entry name" value="P-loop_NTPase"/>
</dbReference>
<protein>
    <recommendedName>
        <fullName evidence="1">G domain-containing protein</fullName>
    </recommendedName>
</protein>
<dbReference type="Proteomes" id="UP000567179">
    <property type="component" value="Unassembled WGS sequence"/>
</dbReference>